<accession>A0ABR9SH96</accession>
<protein>
    <submittedName>
        <fullName evidence="7">DUF202 domain-containing protein</fullName>
    </submittedName>
</protein>
<dbReference type="InterPro" id="IPR003807">
    <property type="entry name" value="DUF202"/>
</dbReference>
<name>A0ABR9SH96_9BURK</name>
<proteinExistence type="predicted"/>
<evidence type="ECO:0000256" key="2">
    <source>
        <dbReference type="ARBA" id="ARBA00022692"/>
    </source>
</evidence>
<evidence type="ECO:0000313" key="7">
    <source>
        <dbReference type="EMBL" id="MBE7941688.1"/>
    </source>
</evidence>
<comment type="subcellular location">
    <subcellularLocation>
        <location evidence="1">Endomembrane system</location>
        <topology evidence="1">Multi-pass membrane protein</topology>
    </subcellularLocation>
</comment>
<dbReference type="Proteomes" id="UP000715965">
    <property type="component" value="Unassembled WGS sequence"/>
</dbReference>
<evidence type="ECO:0000259" key="6">
    <source>
        <dbReference type="Pfam" id="PF02656"/>
    </source>
</evidence>
<evidence type="ECO:0000313" key="8">
    <source>
        <dbReference type="Proteomes" id="UP000715965"/>
    </source>
</evidence>
<reference evidence="7 8" key="1">
    <citation type="submission" date="2020-10" db="EMBL/GenBank/DDBJ databases">
        <title>Draft genome of Ramlibacter aquaticus LMG 30558.</title>
        <authorList>
            <person name="Props R."/>
        </authorList>
    </citation>
    <scope>NUCLEOTIDE SEQUENCE [LARGE SCALE GENOMIC DNA]</scope>
    <source>
        <strain evidence="7 8">LMG 30558</strain>
    </source>
</reference>
<evidence type="ECO:0000256" key="1">
    <source>
        <dbReference type="ARBA" id="ARBA00004127"/>
    </source>
</evidence>
<dbReference type="EMBL" id="JADDOJ010000059">
    <property type="protein sequence ID" value="MBE7941688.1"/>
    <property type="molecule type" value="Genomic_DNA"/>
</dbReference>
<organism evidence="7 8">
    <name type="scientific">Ramlibacter aquaticus</name>
    <dbReference type="NCBI Taxonomy" id="2780094"/>
    <lineage>
        <taxon>Bacteria</taxon>
        <taxon>Pseudomonadati</taxon>
        <taxon>Pseudomonadota</taxon>
        <taxon>Betaproteobacteria</taxon>
        <taxon>Burkholderiales</taxon>
        <taxon>Comamonadaceae</taxon>
        <taxon>Ramlibacter</taxon>
    </lineage>
</organism>
<keyword evidence="8" id="KW-1185">Reference proteome</keyword>
<keyword evidence="2 5" id="KW-0812">Transmembrane</keyword>
<gene>
    <name evidence="7" type="ORF">IM725_13995</name>
</gene>
<evidence type="ECO:0000256" key="3">
    <source>
        <dbReference type="ARBA" id="ARBA00022989"/>
    </source>
</evidence>
<feature type="transmembrane region" description="Helical" evidence="5">
    <location>
        <begin position="95"/>
        <end position="116"/>
    </location>
</feature>
<sequence length="117" mass="12799">MRERAWRKEGQEPDYRFSMANERTFLAWIRTALALLAGGVLLEQFGVPIGPMSNLGVPAAGLAVLAGCLAVTAYVRWRANEIAMRHSLPLPITRLHAVVAIVTMVVCAVLAGAMLWR</sequence>
<feature type="transmembrane region" description="Helical" evidence="5">
    <location>
        <begin position="25"/>
        <end position="43"/>
    </location>
</feature>
<dbReference type="RefSeq" id="WP_193781250.1">
    <property type="nucleotide sequence ID" value="NZ_JADDOJ010000059.1"/>
</dbReference>
<evidence type="ECO:0000256" key="4">
    <source>
        <dbReference type="ARBA" id="ARBA00023136"/>
    </source>
</evidence>
<feature type="domain" description="DUF202" evidence="6">
    <location>
        <begin position="16"/>
        <end position="81"/>
    </location>
</feature>
<keyword evidence="3 5" id="KW-1133">Transmembrane helix</keyword>
<evidence type="ECO:0000256" key="5">
    <source>
        <dbReference type="SAM" id="Phobius"/>
    </source>
</evidence>
<comment type="caution">
    <text evidence="7">The sequence shown here is derived from an EMBL/GenBank/DDBJ whole genome shotgun (WGS) entry which is preliminary data.</text>
</comment>
<feature type="transmembrane region" description="Helical" evidence="5">
    <location>
        <begin position="55"/>
        <end position="75"/>
    </location>
</feature>
<dbReference type="Pfam" id="PF02656">
    <property type="entry name" value="DUF202"/>
    <property type="match status" value="1"/>
</dbReference>
<keyword evidence="4 5" id="KW-0472">Membrane</keyword>